<proteinExistence type="predicted"/>
<gene>
    <name evidence="1" type="ORF">E4K65_05345</name>
</gene>
<dbReference type="SUPFAM" id="SSF63829">
    <property type="entry name" value="Calcium-dependent phosphotriesterase"/>
    <property type="match status" value="1"/>
</dbReference>
<dbReference type="InterPro" id="IPR006521">
    <property type="entry name" value="Tail_protein_I"/>
</dbReference>
<dbReference type="AlphaFoldDB" id="A0A4Y9M372"/>
<dbReference type="Proteomes" id="UP000297966">
    <property type="component" value="Unassembled WGS sequence"/>
</dbReference>
<dbReference type="InterPro" id="IPR011748">
    <property type="entry name" value="Unchr_phage_tail-like"/>
</dbReference>
<evidence type="ECO:0008006" key="3">
    <source>
        <dbReference type="Google" id="ProtNLM"/>
    </source>
</evidence>
<dbReference type="Pfam" id="PF09684">
    <property type="entry name" value="Tail_P2_I"/>
    <property type="match status" value="1"/>
</dbReference>
<reference evidence="1 2" key="1">
    <citation type="submission" date="2019-03" db="EMBL/GenBank/DDBJ databases">
        <title>Bradyrhizobium diversity isolated from nodules of Chamaecrista fasciculata.</title>
        <authorList>
            <person name="Klepa M.S."/>
            <person name="Urquiaga M.O."/>
            <person name="Hungria M."/>
            <person name="Delamuta J.R."/>
        </authorList>
    </citation>
    <scope>NUCLEOTIDE SEQUENCE [LARGE SCALE GENOMIC DNA]</scope>
    <source>
        <strain evidence="1 2">CNPSo 3448</strain>
    </source>
</reference>
<name>A0A4Y9M372_9BRAD</name>
<dbReference type="EMBL" id="SPQT01000002">
    <property type="protein sequence ID" value="TFV49626.1"/>
    <property type="molecule type" value="Genomic_DNA"/>
</dbReference>
<keyword evidence="2" id="KW-1185">Reference proteome</keyword>
<dbReference type="NCBIfam" id="TIGR02242">
    <property type="entry name" value="tail_TIGR02242"/>
    <property type="match status" value="1"/>
</dbReference>
<evidence type="ECO:0000313" key="2">
    <source>
        <dbReference type="Proteomes" id="UP000297966"/>
    </source>
</evidence>
<dbReference type="RefSeq" id="WP_135173273.1">
    <property type="nucleotide sequence ID" value="NZ_SPQT01000002.1"/>
</dbReference>
<accession>A0A4Y9M372</accession>
<organism evidence="1 2">
    <name type="scientific">Bradyrhizobium niftali</name>
    <dbReference type="NCBI Taxonomy" id="2560055"/>
    <lineage>
        <taxon>Bacteria</taxon>
        <taxon>Pseudomonadati</taxon>
        <taxon>Pseudomonadota</taxon>
        <taxon>Alphaproteobacteria</taxon>
        <taxon>Hyphomicrobiales</taxon>
        <taxon>Nitrobacteraceae</taxon>
        <taxon>Bradyrhizobium</taxon>
    </lineage>
</organism>
<sequence>MNVAQATPRLAPPHDPLTLLLTRTDRWRGAGPPWQTGLSNEAPPYALALDRLAPVGPDALGPLGTLGGLLPPAFAALTEDETLYLLDRKNRRVLWFDRCVCKFEKLPCIADDIHDPRTMTAQAALAANRVALAIAGTQGALGRIIIMQRATLSIVTVVDGDFMPSALAISHARVAVADRKTGAVLAFDFDGHQRGRIAGIGAVDTLTGSADGRWLAVTAQNIRLIDADFKKADIVATPEQAASMVRRLPFDVDGMGRLNLARFCQSKGASVALFGDSGQLLPGSPAPHLSRRYALRGRHATEPLDCGLDDCQWHRVSFWARIPDKTRISVRTRSAALDFPNELTLPETEPGWSLAQTFGGTTGAHEAEFECLVLSSPGRWLWLELVLEGDGLDTPRVTKIAVEYPRISLARYLPAALTADAASADFTHRLLAIFDTGFRRIERAIDRAPRLYDARTTPVKLLEWLASWIGVSLNSSMSETEKRRLLRELPRLFAKRGTLDGLESTLATVMGFVDLNCPSHPQPCGPRCQLHLPAAHHRPRLVLEHWRLRRWLFLGRGRLGATSQLWGEGILKRTRLAGGEPLGTTMIKLERDPLRDPYHAHAHRFSVFLPAARAPSAAMRLKIENLIRLEAPAHTDPDIHWVKPNLTLGSQSTLGFDTVLGDRAAGHFGEARLGDASALSGSSLRSMGTVLDRSTSLGRNIRLGANGGIQA</sequence>
<protein>
    <recommendedName>
        <fullName evidence="3">Phage tail protein</fullName>
    </recommendedName>
</protein>
<comment type="caution">
    <text evidence="1">The sequence shown here is derived from an EMBL/GenBank/DDBJ whole genome shotgun (WGS) entry which is preliminary data.</text>
</comment>
<dbReference type="OrthoDB" id="9792285at2"/>
<evidence type="ECO:0000313" key="1">
    <source>
        <dbReference type="EMBL" id="TFV49626.1"/>
    </source>
</evidence>